<reference evidence="6" key="1">
    <citation type="submission" date="2021-08" db="EMBL/GenBank/DDBJ databases">
        <authorList>
            <person name="Misof B."/>
            <person name="Oliver O."/>
            <person name="Podsiadlowski L."/>
            <person name="Donath A."/>
            <person name="Peters R."/>
            <person name="Mayer C."/>
            <person name="Rust J."/>
            <person name="Gunkel S."/>
            <person name="Lesny P."/>
            <person name="Martin S."/>
            <person name="Oeyen J.P."/>
            <person name="Petersen M."/>
            <person name="Panagiotis P."/>
            <person name="Wilbrandt J."/>
            <person name="Tanja T."/>
        </authorList>
    </citation>
    <scope>NUCLEOTIDE SEQUENCE</scope>
    <source>
        <strain evidence="6">GBR_01_08_01A</strain>
        <tissue evidence="6">Thorax + abdomen</tissue>
    </source>
</reference>
<dbReference type="InterPro" id="IPR039537">
    <property type="entry name" value="Retrotran_Ty1/copia-like"/>
</dbReference>
<dbReference type="EMBL" id="JAIFRP010004511">
    <property type="protein sequence ID" value="KAK2575182.1"/>
    <property type="molecule type" value="Genomic_DNA"/>
</dbReference>
<feature type="non-terminal residue" evidence="6">
    <location>
        <position position="1"/>
    </location>
</feature>
<keyword evidence="4" id="KW-0863">Zinc-finger</keyword>
<accession>A0AAD9R8K6</accession>
<evidence type="ECO:0000256" key="3">
    <source>
        <dbReference type="ARBA" id="ARBA00022801"/>
    </source>
</evidence>
<dbReference type="AlphaFoldDB" id="A0AAD9R8K6"/>
<dbReference type="Pfam" id="PF14223">
    <property type="entry name" value="Retrotran_gag_2"/>
    <property type="match status" value="1"/>
</dbReference>
<name>A0AAD9R8K6_9HYME</name>
<keyword evidence="1" id="KW-0645">Protease</keyword>
<evidence type="ECO:0000259" key="5">
    <source>
        <dbReference type="PROSITE" id="PS50158"/>
    </source>
</evidence>
<dbReference type="SUPFAM" id="SSF57756">
    <property type="entry name" value="Retrovirus zinc finger-like domains"/>
    <property type="match status" value="1"/>
</dbReference>
<comment type="caution">
    <text evidence="6">The sequence shown here is derived from an EMBL/GenBank/DDBJ whole genome shotgun (WGS) entry which is preliminary data.</text>
</comment>
<evidence type="ECO:0000256" key="1">
    <source>
        <dbReference type="ARBA" id="ARBA00022670"/>
    </source>
</evidence>
<reference evidence="6" key="2">
    <citation type="journal article" date="2023" name="Commun. Biol.">
        <title>Intrasexual cuticular hydrocarbon dimorphism in a wasp sheds light on hydrocarbon biosynthesis genes in Hymenoptera.</title>
        <authorList>
            <person name="Moris V.C."/>
            <person name="Podsiadlowski L."/>
            <person name="Martin S."/>
            <person name="Oeyen J.P."/>
            <person name="Donath A."/>
            <person name="Petersen M."/>
            <person name="Wilbrandt J."/>
            <person name="Misof B."/>
            <person name="Liedtke D."/>
            <person name="Thamm M."/>
            <person name="Scheiner R."/>
            <person name="Schmitt T."/>
            <person name="Niehuis O."/>
        </authorList>
    </citation>
    <scope>NUCLEOTIDE SEQUENCE</scope>
    <source>
        <strain evidence="6">GBR_01_08_01A</strain>
    </source>
</reference>
<proteinExistence type="predicted"/>
<keyword evidence="7" id="KW-1185">Reference proteome</keyword>
<feature type="domain" description="CCHC-type" evidence="5">
    <location>
        <begin position="156"/>
        <end position="169"/>
    </location>
</feature>
<dbReference type="GO" id="GO:0006508">
    <property type="term" value="P:proteolysis"/>
    <property type="evidence" value="ECO:0007669"/>
    <property type="project" value="UniProtKB-KW"/>
</dbReference>
<keyword evidence="3" id="KW-0378">Hydrolase</keyword>
<dbReference type="InterPro" id="IPR054722">
    <property type="entry name" value="PolX-like_BBD"/>
</dbReference>
<dbReference type="Pfam" id="PF22936">
    <property type="entry name" value="Pol_BBD"/>
    <property type="match status" value="1"/>
</dbReference>
<keyword evidence="2" id="KW-0479">Metal-binding</keyword>
<dbReference type="GO" id="GO:0003676">
    <property type="term" value="F:nucleic acid binding"/>
    <property type="evidence" value="ECO:0007669"/>
    <property type="project" value="InterPro"/>
</dbReference>
<dbReference type="InterPro" id="IPR036875">
    <property type="entry name" value="Znf_CCHC_sf"/>
</dbReference>
<dbReference type="InterPro" id="IPR025724">
    <property type="entry name" value="GAG-pre-integrase_dom"/>
</dbReference>
<sequence length="572" mass="65716">MAETPRVIISKLNNENYISWKYKLELLLIKEGLWDVVNENRPPEPDNAWLVRDGKAKATIGLLVEDDQLIHIRNAASARAAWIALKDYHEKSSLSTKFNKRFGKQTGCRLTVSLVKGKLIDEYRRRGNNLEPDEKVLKTEDGGSSKKPSHVNTYECFFCKKKGHRKKQCYRYQAWKQKNERANKVTDDNAYCFNVKSETKNEGAWYIDSGATSHMTNDKEFFTKLETDFKDKVYLANGKNLEVKVKGTGKLNCITDSNKEKIITVEDVLYVPDLCESLLSVRRIQAKGCEVNFKNDTCNIIKNKEIIAVGDCIGNLYKLRTNYKSLLTQGKHNKNCIHSWHRKLGHRDPDVIQVMAGKGLVNNMVIENCYIKETCETCIEGKSARKPFPKKSSRETKDILDLVHSDICGPMQTITPRGKRRKLDKKAKKLCFVGCSEESKAFRLLDKETNKITISRDVVFLENKEIQEEQQEVSIGNYGTSETTVDLASKEKEYEGNEIEETENIRNQILNAFLNGELDEEIYMQQPAGYEVNHGKKKLVLRLRKSIFGLKQSANNWNKRITKELEILGYKR</sequence>
<evidence type="ECO:0000313" key="7">
    <source>
        <dbReference type="Proteomes" id="UP001258017"/>
    </source>
</evidence>
<dbReference type="InterPro" id="IPR057670">
    <property type="entry name" value="SH3_retrovirus"/>
</dbReference>
<evidence type="ECO:0000256" key="4">
    <source>
        <dbReference type="PROSITE-ProRule" id="PRU00047"/>
    </source>
</evidence>
<dbReference type="Pfam" id="PF25597">
    <property type="entry name" value="SH3_retrovirus"/>
    <property type="match status" value="1"/>
</dbReference>
<dbReference type="Proteomes" id="UP001258017">
    <property type="component" value="Unassembled WGS sequence"/>
</dbReference>
<evidence type="ECO:0000256" key="2">
    <source>
        <dbReference type="ARBA" id="ARBA00022723"/>
    </source>
</evidence>
<dbReference type="Pfam" id="PF13976">
    <property type="entry name" value="gag_pre-integrs"/>
    <property type="match status" value="1"/>
</dbReference>
<dbReference type="GO" id="GO:0008233">
    <property type="term" value="F:peptidase activity"/>
    <property type="evidence" value="ECO:0007669"/>
    <property type="project" value="UniProtKB-KW"/>
</dbReference>
<dbReference type="PANTHER" id="PTHR42648:SF28">
    <property type="entry name" value="TRANSPOSON-ENCODED PROTEIN WITH RIBONUCLEASE H-LIKE AND RETROVIRUS ZINC FINGER-LIKE DOMAINS"/>
    <property type="match status" value="1"/>
</dbReference>
<evidence type="ECO:0000313" key="6">
    <source>
        <dbReference type="EMBL" id="KAK2575182.1"/>
    </source>
</evidence>
<gene>
    <name evidence="6" type="ORF">KPH14_012892</name>
</gene>
<keyword evidence="4" id="KW-0862">Zinc</keyword>
<dbReference type="PROSITE" id="PS50158">
    <property type="entry name" value="ZF_CCHC"/>
    <property type="match status" value="1"/>
</dbReference>
<dbReference type="InterPro" id="IPR013103">
    <property type="entry name" value="RVT_2"/>
</dbReference>
<dbReference type="GO" id="GO:0008270">
    <property type="term" value="F:zinc ion binding"/>
    <property type="evidence" value="ECO:0007669"/>
    <property type="project" value="UniProtKB-KW"/>
</dbReference>
<dbReference type="InterPro" id="IPR001878">
    <property type="entry name" value="Znf_CCHC"/>
</dbReference>
<dbReference type="PANTHER" id="PTHR42648">
    <property type="entry name" value="TRANSPOSASE, PUTATIVE-RELATED"/>
    <property type="match status" value="1"/>
</dbReference>
<organism evidence="6 7">
    <name type="scientific">Odynerus spinipes</name>
    <dbReference type="NCBI Taxonomy" id="1348599"/>
    <lineage>
        <taxon>Eukaryota</taxon>
        <taxon>Metazoa</taxon>
        <taxon>Ecdysozoa</taxon>
        <taxon>Arthropoda</taxon>
        <taxon>Hexapoda</taxon>
        <taxon>Insecta</taxon>
        <taxon>Pterygota</taxon>
        <taxon>Neoptera</taxon>
        <taxon>Endopterygota</taxon>
        <taxon>Hymenoptera</taxon>
        <taxon>Apocrita</taxon>
        <taxon>Aculeata</taxon>
        <taxon>Vespoidea</taxon>
        <taxon>Vespidae</taxon>
        <taxon>Eumeninae</taxon>
        <taxon>Odynerus</taxon>
    </lineage>
</organism>
<dbReference type="Gene3D" id="4.10.60.10">
    <property type="entry name" value="Zinc finger, CCHC-type"/>
    <property type="match status" value="1"/>
</dbReference>
<dbReference type="Pfam" id="PF07727">
    <property type="entry name" value="RVT_2"/>
    <property type="match status" value="1"/>
</dbReference>
<protein>
    <recommendedName>
        <fullName evidence="5">CCHC-type domain-containing protein</fullName>
    </recommendedName>
</protein>